<dbReference type="GO" id="GO:0005576">
    <property type="term" value="C:extracellular region"/>
    <property type="evidence" value="ECO:0007669"/>
    <property type="project" value="TreeGrafter"/>
</dbReference>
<dbReference type="GO" id="GO:0009277">
    <property type="term" value="C:fungal-type cell wall"/>
    <property type="evidence" value="ECO:0007669"/>
    <property type="project" value="TreeGrafter"/>
</dbReference>
<evidence type="ECO:0000313" key="22">
    <source>
        <dbReference type="EMBL" id="EST07417.1"/>
    </source>
</evidence>
<keyword evidence="21" id="KW-0812">Transmembrane</keyword>
<dbReference type="eggNOG" id="ENOG502QTKT">
    <property type="taxonomic scope" value="Eukaryota"/>
</dbReference>
<dbReference type="InterPro" id="IPR000490">
    <property type="entry name" value="Glyco_hydro_17"/>
</dbReference>
<dbReference type="GO" id="GO:0042973">
    <property type="term" value="F:glucan endo-1,3-beta-D-glucosidase activity"/>
    <property type="evidence" value="ECO:0007669"/>
    <property type="project" value="UniProtKB-EC"/>
</dbReference>
<dbReference type="SUPFAM" id="SSF51445">
    <property type="entry name" value="(Trans)glycosidases"/>
    <property type="match status" value="1"/>
</dbReference>
<organism evidence="22 23">
    <name type="scientific">Kalmanozyma brasiliensis (strain GHG001)</name>
    <name type="common">Yeast</name>
    <name type="synonym">Pseudozyma brasiliensis</name>
    <dbReference type="NCBI Taxonomy" id="1365824"/>
    <lineage>
        <taxon>Eukaryota</taxon>
        <taxon>Fungi</taxon>
        <taxon>Dikarya</taxon>
        <taxon>Basidiomycota</taxon>
        <taxon>Ustilaginomycotina</taxon>
        <taxon>Ustilaginomycetes</taxon>
        <taxon>Ustilaginales</taxon>
        <taxon>Ustilaginaceae</taxon>
        <taxon>Kalmanozyma</taxon>
    </lineage>
</organism>
<sequence>MADRYTASPYRSSRQYNAAPASSSSHHHGAYNDNIDVDTVDYDDTGVPAPHHLATSHSVSPYPAPLVAPTPLSPARRHLNEMQELHAAPSGYVSQSPFRSSLALSPDTIRGGYLPTFDSHDTLYYQNEPKFGQYDDDGASTYYSHRDSGDAWAMEDAEHQGAHDSLAQSRDRYIKRKSAALAATESAYNLAPPKPARFPFLAALAPHKKYLIAAGSILAAIVFAVIIFFATRHNTNATIVDGPLTNSGPSGNPTAGVVKSDKSDPSKFDKDPRLHHSMYGICYTPFHAQYPSCGATQSNVTEDIQLLSQLTSRVRLYGSDCQTSQMVLEAIKQTKVDMTVFLAVWIDDNADTVQRQIDNVVDAVKTYGTDHIAGITVGNEYLLNGGSVTTLLAHIAAVNTTVNALPNLGKYIPIGTADAGSMVSTQLATGADYVMANVHPWFGGLPVDQAAGWIYEYTNTNEPSTALLAPNKPTLYVAEAGWPTGANQTSLMTYQGATAGIAELNTFLQTFVCQSNANFTQSALQPSFIFEAFDEPWKDVLYGGVEAHWGLFDANKKLKDGLVIPDCAAP</sequence>
<keyword evidence="10" id="KW-0378">Hydrolase</keyword>
<feature type="compositionally biased region" description="Polar residues" evidence="20">
    <location>
        <begin position="241"/>
        <end position="253"/>
    </location>
</feature>
<name>V5GN73_KALBG</name>
<keyword evidence="8" id="KW-0964">Secreted</keyword>
<dbReference type="Proteomes" id="UP000019377">
    <property type="component" value="Unassembled WGS sequence"/>
</dbReference>
<dbReference type="GeneID" id="27418997"/>
<gene>
    <name evidence="22" type="ORF">PSEUBRA_SCAF20g03181</name>
</gene>
<comment type="similarity">
    <text evidence="4 19">Belongs to the glycosyl hydrolase 17 family.</text>
</comment>
<evidence type="ECO:0000256" key="2">
    <source>
        <dbReference type="ARBA" id="ARBA00004191"/>
    </source>
</evidence>
<evidence type="ECO:0000256" key="9">
    <source>
        <dbReference type="ARBA" id="ARBA00022729"/>
    </source>
</evidence>
<evidence type="ECO:0000256" key="11">
    <source>
        <dbReference type="ARBA" id="ARBA00023136"/>
    </source>
</evidence>
<evidence type="ECO:0000256" key="1">
    <source>
        <dbReference type="ARBA" id="ARBA00000382"/>
    </source>
</evidence>
<proteinExistence type="inferred from homology"/>
<dbReference type="EMBL" id="KI545863">
    <property type="protein sequence ID" value="EST07417.1"/>
    <property type="molecule type" value="Genomic_DNA"/>
</dbReference>
<evidence type="ECO:0000256" key="3">
    <source>
        <dbReference type="ARBA" id="ARBA00004401"/>
    </source>
</evidence>
<evidence type="ECO:0000256" key="8">
    <source>
        <dbReference type="ARBA" id="ARBA00022525"/>
    </source>
</evidence>
<feature type="region of interest" description="Disordered" evidence="20">
    <location>
        <begin position="241"/>
        <end position="269"/>
    </location>
</feature>
<comment type="subcellular location">
    <subcellularLocation>
        <location evidence="3">Cell membrane</location>
        <topology evidence="3">Single-pass type II membrane protein</topology>
    </subcellularLocation>
    <subcellularLocation>
        <location evidence="2">Secreted</location>
        <location evidence="2">Cell wall</location>
    </subcellularLocation>
</comment>
<keyword evidence="13" id="KW-0119">Carbohydrate metabolism</keyword>
<evidence type="ECO:0000256" key="10">
    <source>
        <dbReference type="ARBA" id="ARBA00022801"/>
    </source>
</evidence>
<keyword evidence="14" id="KW-0961">Cell wall biogenesis/degradation</keyword>
<evidence type="ECO:0000256" key="5">
    <source>
        <dbReference type="ARBA" id="ARBA00012780"/>
    </source>
</evidence>
<reference evidence="23" key="1">
    <citation type="journal article" date="2013" name="Genome Announc.">
        <title>Draft genome sequence of Pseudozyma brasiliensis sp. nov. strain GHG001, a high producer of endo-1,4-xylanase isolated from an insect pest of sugarcane.</title>
        <authorList>
            <person name="Oliveira J.V.D.C."/>
            <person name="dos Santos R.A.C."/>
            <person name="Borges T.A."/>
            <person name="Riano-Pachon D.M."/>
            <person name="Goldman G.H."/>
        </authorList>
    </citation>
    <scope>NUCLEOTIDE SEQUENCE [LARGE SCALE GENOMIC DNA]</scope>
    <source>
        <strain evidence="23">GHG001</strain>
    </source>
</reference>
<dbReference type="InterPro" id="IPR017853">
    <property type="entry name" value="GH"/>
</dbReference>
<dbReference type="GO" id="GO:0071555">
    <property type="term" value="P:cell wall organization"/>
    <property type="evidence" value="ECO:0007669"/>
    <property type="project" value="UniProtKB-KW"/>
</dbReference>
<evidence type="ECO:0000313" key="23">
    <source>
        <dbReference type="Proteomes" id="UP000019377"/>
    </source>
</evidence>
<dbReference type="EC" id="3.2.1.39" evidence="5"/>
<protein>
    <recommendedName>
        <fullName evidence="5">glucan endo-1,3-beta-D-glucosidase</fullName>
        <ecNumber evidence="5">3.2.1.39</ecNumber>
    </recommendedName>
    <alternativeName>
        <fullName evidence="18">Endo-1,3-beta-glucanase btgC</fullName>
    </alternativeName>
    <alternativeName>
        <fullName evidence="17">Laminarinase btgC</fullName>
    </alternativeName>
</protein>
<evidence type="ECO:0000256" key="7">
    <source>
        <dbReference type="ARBA" id="ARBA00022512"/>
    </source>
</evidence>
<keyword evidence="9" id="KW-0732">Signal</keyword>
<evidence type="ECO:0000256" key="14">
    <source>
        <dbReference type="ARBA" id="ARBA00023316"/>
    </source>
</evidence>
<evidence type="ECO:0000256" key="13">
    <source>
        <dbReference type="ARBA" id="ARBA00023277"/>
    </source>
</evidence>
<feature type="compositionally biased region" description="Acidic residues" evidence="20">
    <location>
        <begin position="35"/>
        <end position="44"/>
    </location>
</feature>
<dbReference type="STRING" id="1365824.V5GN73"/>
<dbReference type="Pfam" id="PF00332">
    <property type="entry name" value="Glyco_hydro_17"/>
    <property type="match status" value="1"/>
</dbReference>
<evidence type="ECO:0000256" key="4">
    <source>
        <dbReference type="ARBA" id="ARBA00008773"/>
    </source>
</evidence>
<dbReference type="OMA" id="TPFHAQY"/>
<dbReference type="Gene3D" id="3.20.20.80">
    <property type="entry name" value="Glycosidases"/>
    <property type="match status" value="2"/>
</dbReference>
<evidence type="ECO:0000256" key="19">
    <source>
        <dbReference type="RuleBase" id="RU004335"/>
    </source>
</evidence>
<dbReference type="OrthoDB" id="68336at2759"/>
<keyword evidence="23" id="KW-1185">Reference proteome</keyword>
<feature type="region of interest" description="Disordered" evidence="20">
    <location>
        <begin position="1"/>
        <end position="58"/>
    </location>
</feature>
<accession>V5GN73</accession>
<dbReference type="InterPro" id="IPR050732">
    <property type="entry name" value="Beta-glucan_modifiers"/>
</dbReference>
<dbReference type="AlphaFoldDB" id="V5GN73"/>
<evidence type="ECO:0000256" key="17">
    <source>
        <dbReference type="ARBA" id="ARBA00042373"/>
    </source>
</evidence>
<keyword evidence="21" id="KW-1133">Transmembrane helix</keyword>
<evidence type="ECO:0000256" key="6">
    <source>
        <dbReference type="ARBA" id="ARBA00022475"/>
    </source>
</evidence>
<feature type="compositionally biased region" description="Basic and acidic residues" evidence="20">
    <location>
        <begin position="259"/>
        <end position="269"/>
    </location>
</feature>
<comment type="function">
    <text evidence="16">Glucanases play a role in cell expansion during growth, in cell-cell fusion during mating, and in spore release during sporulation. This enzyme may be involved in beta-glucan degradation. Active on laminarin and lichenan.</text>
</comment>
<evidence type="ECO:0000256" key="15">
    <source>
        <dbReference type="ARBA" id="ARBA00023326"/>
    </source>
</evidence>
<dbReference type="HOGENOM" id="CLU_011476_2_1_1"/>
<comment type="catalytic activity">
    <reaction evidence="1">
        <text>Hydrolysis of (1-&gt;3)-beta-D-glucosidic linkages in (1-&gt;3)-beta-D-glucans.</text>
        <dbReference type="EC" id="3.2.1.39"/>
    </reaction>
</comment>
<keyword evidence="6" id="KW-1003">Cell membrane</keyword>
<dbReference type="GO" id="GO:0000272">
    <property type="term" value="P:polysaccharide catabolic process"/>
    <property type="evidence" value="ECO:0007669"/>
    <property type="project" value="UniProtKB-KW"/>
</dbReference>
<dbReference type="PANTHER" id="PTHR16631:SF17">
    <property type="entry name" value="GLUCAN ENDO-1,3-BETA-GLUCOSIDASE BTGC"/>
    <property type="match status" value="1"/>
</dbReference>
<keyword evidence="11 21" id="KW-0472">Membrane</keyword>
<dbReference type="PANTHER" id="PTHR16631">
    <property type="entry name" value="GLUCAN 1,3-BETA-GLUCOSIDASE"/>
    <property type="match status" value="1"/>
</dbReference>
<dbReference type="GO" id="GO:0005886">
    <property type="term" value="C:plasma membrane"/>
    <property type="evidence" value="ECO:0007669"/>
    <property type="project" value="UniProtKB-SubCell"/>
</dbReference>
<keyword evidence="7" id="KW-0134">Cell wall</keyword>
<keyword evidence="12" id="KW-0325">Glycoprotein</keyword>
<evidence type="ECO:0000256" key="16">
    <source>
        <dbReference type="ARBA" id="ARBA00037649"/>
    </source>
</evidence>
<keyword evidence="15" id="KW-0624">Polysaccharide degradation</keyword>
<dbReference type="RefSeq" id="XP_016292406.1">
    <property type="nucleotide sequence ID" value="XM_016436360.1"/>
</dbReference>
<evidence type="ECO:0000256" key="20">
    <source>
        <dbReference type="SAM" id="MobiDB-lite"/>
    </source>
</evidence>
<evidence type="ECO:0000256" key="21">
    <source>
        <dbReference type="SAM" id="Phobius"/>
    </source>
</evidence>
<feature type="transmembrane region" description="Helical" evidence="21">
    <location>
        <begin position="210"/>
        <end position="230"/>
    </location>
</feature>
<evidence type="ECO:0000256" key="12">
    <source>
        <dbReference type="ARBA" id="ARBA00023180"/>
    </source>
</evidence>
<evidence type="ECO:0000256" key="18">
    <source>
        <dbReference type="ARBA" id="ARBA00043078"/>
    </source>
</evidence>
<dbReference type="GO" id="GO:0009986">
    <property type="term" value="C:cell surface"/>
    <property type="evidence" value="ECO:0007669"/>
    <property type="project" value="TreeGrafter"/>
</dbReference>